<reference evidence="2" key="1">
    <citation type="submission" date="2019-04" db="EMBL/GenBank/DDBJ databases">
        <authorList>
            <person name="Melise S."/>
            <person name="Noan J."/>
            <person name="Okalmin O."/>
        </authorList>
    </citation>
    <scope>NUCLEOTIDE SEQUENCE</scope>
    <source>
        <strain evidence="2">FN9</strain>
    </source>
</reference>
<organism evidence="1 3">
    <name type="scientific">Gibberella zeae</name>
    <name type="common">Wheat head blight fungus</name>
    <name type="synonym">Fusarium graminearum</name>
    <dbReference type="NCBI Taxonomy" id="5518"/>
    <lineage>
        <taxon>Eukaryota</taxon>
        <taxon>Fungi</taxon>
        <taxon>Dikarya</taxon>
        <taxon>Ascomycota</taxon>
        <taxon>Pezizomycotina</taxon>
        <taxon>Sordariomycetes</taxon>
        <taxon>Hypocreomycetidae</taxon>
        <taxon>Hypocreales</taxon>
        <taxon>Nectriaceae</taxon>
        <taxon>Fusarium</taxon>
    </lineage>
</organism>
<dbReference type="Proteomes" id="UP000746612">
    <property type="component" value="Unassembled WGS sequence"/>
</dbReference>
<evidence type="ECO:0000313" key="2">
    <source>
        <dbReference type="EMBL" id="VIO52416.1"/>
    </source>
</evidence>
<sequence>MHLVQLGNLIATSQTPDCILTKKKVRAQRPLPTRITDLLVIDNPVSPKECPELYSTRHSHYSWTRITVREDLICYEIEFLAGGFPEPE</sequence>
<gene>
    <name evidence="2" type="ORF">FUG_LOCUS18841</name>
    <name evidence="1" type="ORF">MDCFG202_LOCUS464322</name>
</gene>
<evidence type="ECO:0000313" key="3">
    <source>
        <dbReference type="Proteomes" id="UP000746612"/>
    </source>
</evidence>
<dbReference type="EMBL" id="CAJPIJ010000167">
    <property type="protein sequence ID" value="CAG2000880.1"/>
    <property type="molecule type" value="Genomic_DNA"/>
</dbReference>
<dbReference type="AlphaFoldDB" id="A0A4U9EPT3"/>
<accession>A0A4U9EPT3</accession>
<name>A0A4U9EPT3_GIBZA</name>
<dbReference type="EMBL" id="CAAKMV010000022">
    <property type="protein sequence ID" value="VIO52416.1"/>
    <property type="molecule type" value="Genomic_DNA"/>
</dbReference>
<reference evidence="1" key="2">
    <citation type="submission" date="2021-03" db="EMBL/GenBank/DDBJ databases">
        <authorList>
            <person name="Alouane T."/>
            <person name="Langin T."/>
            <person name="Bonhomme L."/>
        </authorList>
    </citation>
    <scope>NUCLEOTIDE SEQUENCE</scope>
    <source>
        <strain evidence="1">MDC_Fg202</strain>
    </source>
</reference>
<protein>
    <submittedName>
        <fullName evidence="1">Uncharacterized protein</fullName>
    </submittedName>
</protein>
<evidence type="ECO:0000313" key="1">
    <source>
        <dbReference type="EMBL" id="CAG2000880.1"/>
    </source>
</evidence>
<proteinExistence type="predicted"/>
<dbReference type="OrthoDB" id="10330247at2759"/>